<geneLocation type="mitochondrion" evidence="2"/>
<feature type="transmembrane region" description="Helical" evidence="1">
    <location>
        <begin position="12"/>
        <end position="32"/>
    </location>
</feature>
<evidence type="ECO:0000256" key="1">
    <source>
        <dbReference type="SAM" id="Phobius"/>
    </source>
</evidence>
<name>A0A346RFU7_9COLE</name>
<dbReference type="AlphaFoldDB" id="A0A346RFU7"/>
<reference evidence="2" key="1">
    <citation type="journal article" date="2018" name="J. ISSAAS">
        <title>The contribution of mitochondrial metagenomics to large-scale data mining and phylogenetic analysis of Coleoptera.</title>
        <authorList>
            <person name="Miller K."/>
            <person name="Linard B."/>
            <person name="Motyka M."/>
            <person name="Bocek M."/>
            <person name="Vogler A.P."/>
        </authorList>
    </citation>
    <scope>NUCLEOTIDE SEQUENCE</scope>
</reference>
<dbReference type="EMBL" id="MG193340">
    <property type="protein sequence ID" value="AXS64944.1"/>
    <property type="molecule type" value="Genomic_DNA"/>
</dbReference>
<gene>
    <name evidence="2" type="primary">atp8</name>
</gene>
<protein>
    <submittedName>
        <fullName evidence="2">ATP synthase F0 subunit 8</fullName>
    </submittedName>
</protein>
<keyword evidence="1" id="KW-0472">Membrane</keyword>
<keyword evidence="1" id="KW-1133">Transmembrane helix</keyword>
<organism evidence="2">
    <name type="scientific">Elateroidea sp. 3 KM-2017</name>
    <dbReference type="NCBI Taxonomy" id="2219426"/>
    <lineage>
        <taxon>Eukaryota</taxon>
        <taxon>Metazoa</taxon>
        <taxon>Ecdysozoa</taxon>
        <taxon>Arthropoda</taxon>
        <taxon>Hexapoda</taxon>
        <taxon>Insecta</taxon>
        <taxon>Pterygota</taxon>
        <taxon>Neoptera</taxon>
        <taxon>Endopterygota</taxon>
        <taxon>Coleoptera</taxon>
        <taxon>Polyphaga</taxon>
        <taxon>Elateriformia</taxon>
        <taxon>Elateroidea</taxon>
    </lineage>
</organism>
<accession>A0A346RFU7</accession>
<evidence type="ECO:0000313" key="2">
    <source>
        <dbReference type="EMBL" id="AXS64944.1"/>
    </source>
</evidence>
<keyword evidence="1" id="KW-0812">Transmembrane</keyword>
<keyword evidence="2" id="KW-0496">Mitochondrion</keyword>
<sequence length="51" mass="6326">MYQMAPLNWTSLFIYFMSIYLIFNTLNFFLITQQPSFKSIKKMNFSTNWKW</sequence>
<proteinExistence type="predicted"/>